<organism evidence="3 4">
    <name type="scientific">Rhabdobacter roseus</name>
    <dbReference type="NCBI Taxonomy" id="1655419"/>
    <lineage>
        <taxon>Bacteria</taxon>
        <taxon>Pseudomonadati</taxon>
        <taxon>Bacteroidota</taxon>
        <taxon>Cytophagia</taxon>
        <taxon>Cytophagales</taxon>
        <taxon>Cytophagaceae</taxon>
        <taxon>Rhabdobacter</taxon>
    </lineage>
</organism>
<gene>
    <name evidence="3" type="ORF">HNQ92_000321</name>
</gene>
<evidence type="ECO:0000313" key="3">
    <source>
        <dbReference type="EMBL" id="MBB5282200.1"/>
    </source>
</evidence>
<keyword evidence="4" id="KW-1185">Reference proteome</keyword>
<sequence>MKYTGTFEDYLADASKELTMARLALETGKLQATVGRCYDACSNGVRALLQTENLYARTNLRANALFAQHFIRTGRIPTHFAAYLRDLFEERQNAASDFDENYTLSDAQQFIRTSEEFLTYIRSNFG</sequence>
<dbReference type="Gene3D" id="1.20.120.330">
    <property type="entry name" value="Nucleotidyltransferases domain 2"/>
    <property type="match status" value="1"/>
</dbReference>
<dbReference type="Proteomes" id="UP000557307">
    <property type="component" value="Unassembled WGS sequence"/>
</dbReference>
<reference evidence="3 4" key="1">
    <citation type="submission" date="2020-08" db="EMBL/GenBank/DDBJ databases">
        <title>Genomic Encyclopedia of Type Strains, Phase IV (KMG-IV): sequencing the most valuable type-strain genomes for metagenomic binning, comparative biology and taxonomic classification.</title>
        <authorList>
            <person name="Goeker M."/>
        </authorList>
    </citation>
    <scope>NUCLEOTIDE SEQUENCE [LARGE SCALE GENOMIC DNA]</scope>
    <source>
        <strain evidence="3 4">DSM 105074</strain>
    </source>
</reference>
<comment type="caution">
    <text evidence="3">The sequence shown here is derived from an EMBL/GenBank/DDBJ whole genome shotgun (WGS) entry which is preliminary data.</text>
</comment>
<dbReference type="RefSeq" id="WP_184169907.1">
    <property type="nucleotide sequence ID" value="NZ_JACHGF010000001.1"/>
</dbReference>
<proteinExistence type="inferred from homology"/>
<dbReference type="EMBL" id="JACHGF010000001">
    <property type="protein sequence ID" value="MBB5282200.1"/>
    <property type="molecule type" value="Genomic_DNA"/>
</dbReference>
<evidence type="ECO:0000313" key="4">
    <source>
        <dbReference type="Proteomes" id="UP000557307"/>
    </source>
</evidence>
<evidence type="ECO:0000259" key="2">
    <source>
        <dbReference type="Pfam" id="PF05168"/>
    </source>
</evidence>
<accession>A0A840TQ71</accession>
<protein>
    <submittedName>
        <fullName evidence="3">Uncharacterized protein (UPF0332 family)</fullName>
    </submittedName>
</protein>
<evidence type="ECO:0000256" key="1">
    <source>
        <dbReference type="ARBA" id="ARBA00038248"/>
    </source>
</evidence>
<dbReference type="InterPro" id="IPR007842">
    <property type="entry name" value="HEPN_dom"/>
</dbReference>
<dbReference type="PANTHER" id="PTHR36565">
    <property type="entry name" value="UPF0332 PROTEIN TM_1000"/>
    <property type="match status" value="1"/>
</dbReference>
<dbReference type="AlphaFoldDB" id="A0A840TQ71"/>
<dbReference type="PANTHER" id="PTHR36565:SF1">
    <property type="entry name" value="UPF0332 PROTEIN TM_1000"/>
    <property type="match status" value="1"/>
</dbReference>
<name>A0A840TQ71_9BACT</name>
<dbReference type="Pfam" id="PF05168">
    <property type="entry name" value="HEPN"/>
    <property type="match status" value="1"/>
</dbReference>
<dbReference type="InterPro" id="IPR052226">
    <property type="entry name" value="UPF0332_toxin"/>
</dbReference>
<feature type="domain" description="HEPN" evidence="2">
    <location>
        <begin position="8"/>
        <end position="122"/>
    </location>
</feature>
<comment type="similarity">
    <text evidence="1">Belongs to the UPF0332 family.</text>
</comment>